<feature type="signal peptide" evidence="1">
    <location>
        <begin position="1"/>
        <end position="28"/>
    </location>
</feature>
<dbReference type="OrthoDB" id="5298707at2"/>
<evidence type="ECO:0000256" key="1">
    <source>
        <dbReference type="SAM" id="SignalP"/>
    </source>
</evidence>
<reference evidence="2 3" key="1">
    <citation type="submission" date="2019-01" db="EMBL/GenBank/DDBJ databases">
        <authorList>
            <person name="Chen W.-M."/>
        </authorList>
    </citation>
    <scope>NUCLEOTIDE SEQUENCE [LARGE SCALE GENOMIC DNA]</scope>
    <source>
        <strain evidence="2 3">KYPC3</strain>
    </source>
</reference>
<sequence>MQQKMQQNKQLKKIKALLLASLVLPLAAAELGPVTQQDTLWSLAKAARGDAPYSMYQVIIALQQKNPRAFIGDNVHHVQAGAVLTIPTAEEIAAIDVESARQKVEADEQRWRDLQKQQRIGRKAAGKPKMGYSAQATMRLIQQAVVTKPLVVTATTPAQNAVPAEPATVRVPMAATATATASSTASPPEHWTDRLQSDSTFGLDSRWYAKKGLQQQAQASISASLLQEWYWQSADETDSFTFSPYFRVDQRDPERNLIDLRQAFWLRVGSGWELKVGVDQVFWGVTESQHLVDVINQTDLVDNIDGETKLGQPMLQYNLFGDWGTLQTFLLPYFRERTLAGPDGRLRLPLPLLPDEALYQSGREQRHLDWALRYAKQLDQLDLAWSYFQGTSREPGLVTLGNSGFFSPYYPQMKQVGLEGQWIVDSWIWKLESIYRDYHQNLNAQNQYTQSQLGHFYAATAGFEYSMVGVMDSNYDLGWLMEYQYDSRGMAATGPGQRDLFLGARLAWNDEAGTELLFGFAQDLDDRGSRSGMLEASTRYNNNIRLRLDAWFFHTYRMDQPIWWFRRDDYVQLGIDYYF</sequence>
<gene>
    <name evidence="2" type="ORF">EOE67_12620</name>
</gene>
<evidence type="ECO:0000313" key="2">
    <source>
        <dbReference type="EMBL" id="RVU35667.1"/>
    </source>
</evidence>
<proteinExistence type="predicted"/>
<keyword evidence="1" id="KW-0732">Signal</keyword>
<comment type="caution">
    <text evidence="2">The sequence shown here is derived from an EMBL/GenBank/DDBJ whole genome shotgun (WGS) entry which is preliminary data.</text>
</comment>
<organism evidence="2 3">
    <name type="scientific">Rheinheimera riviphila</name>
    <dbReference type="NCBI Taxonomy" id="1834037"/>
    <lineage>
        <taxon>Bacteria</taxon>
        <taxon>Pseudomonadati</taxon>
        <taxon>Pseudomonadota</taxon>
        <taxon>Gammaproteobacteria</taxon>
        <taxon>Chromatiales</taxon>
        <taxon>Chromatiaceae</taxon>
        <taxon>Rheinheimera</taxon>
    </lineage>
</organism>
<protein>
    <recommendedName>
        <fullName evidence="4">LysM domain-containing protein</fullName>
    </recommendedName>
</protein>
<dbReference type="NCBIfam" id="TIGR03505">
    <property type="entry name" value="FimV_core"/>
    <property type="match status" value="1"/>
</dbReference>
<name>A0A437QMD7_9GAMM</name>
<evidence type="ECO:0008006" key="4">
    <source>
        <dbReference type="Google" id="ProtNLM"/>
    </source>
</evidence>
<dbReference type="AlphaFoldDB" id="A0A437QMD7"/>
<keyword evidence="3" id="KW-1185">Reference proteome</keyword>
<accession>A0A437QMD7</accession>
<evidence type="ECO:0000313" key="3">
    <source>
        <dbReference type="Proteomes" id="UP000283077"/>
    </source>
</evidence>
<dbReference type="EMBL" id="SACS01000013">
    <property type="protein sequence ID" value="RVU35667.1"/>
    <property type="molecule type" value="Genomic_DNA"/>
</dbReference>
<feature type="chain" id="PRO_5019246412" description="LysM domain-containing protein" evidence="1">
    <location>
        <begin position="29"/>
        <end position="579"/>
    </location>
</feature>
<dbReference type="Proteomes" id="UP000283077">
    <property type="component" value="Unassembled WGS sequence"/>
</dbReference>
<dbReference type="InterPro" id="IPR020012">
    <property type="entry name" value="LysM_FimV"/>
</dbReference>